<feature type="signal peptide" evidence="8">
    <location>
        <begin position="1"/>
        <end position="22"/>
    </location>
</feature>
<keyword evidence="10" id="KW-1185">Reference proteome</keyword>
<keyword evidence="5 7" id="KW-0975">Bacterial flagellum</keyword>
<evidence type="ECO:0000256" key="6">
    <source>
        <dbReference type="ARBA" id="ARBA00037937"/>
    </source>
</evidence>
<dbReference type="GO" id="GO:0005886">
    <property type="term" value="C:plasma membrane"/>
    <property type="evidence" value="ECO:0007669"/>
    <property type="project" value="UniProtKB-SubCell"/>
</dbReference>
<dbReference type="EMBL" id="JQSG02000002">
    <property type="protein sequence ID" value="OBS09813.1"/>
    <property type="molecule type" value="Genomic_DNA"/>
</dbReference>
<reference evidence="9 10" key="1">
    <citation type="journal article" date="2014" name="Genome Announc.">
        <title>Draft Genome Sequence of the Iron-Oxidizing, Acidophilic, and Halotolerant 'Thiobacillus prosperus' Type Strain DSM 5130.</title>
        <authorList>
            <person name="Ossandon F.J."/>
            <person name="Cardenas J.P."/>
            <person name="Corbett M."/>
            <person name="Quatrini R."/>
            <person name="Holmes D.S."/>
            <person name="Watkin E."/>
        </authorList>
    </citation>
    <scope>NUCLEOTIDE SEQUENCE [LARGE SCALE GENOMIC DNA]</scope>
    <source>
        <strain evidence="9 10">DSM 5130</strain>
    </source>
</reference>
<dbReference type="Pfam" id="PF04347">
    <property type="entry name" value="FliO"/>
    <property type="match status" value="1"/>
</dbReference>
<evidence type="ECO:0000256" key="1">
    <source>
        <dbReference type="ARBA" id="ARBA00022475"/>
    </source>
</evidence>
<protein>
    <recommendedName>
        <fullName evidence="7">Flagellar protein</fullName>
    </recommendedName>
</protein>
<dbReference type="PANTHER" id="PTHR38766:SF1">
    <property type="entry name" value="FLAGELLAR PROTEIN FLIO"/>
    <property type="match status" value="1"/>
</dbReference>
<evidence type="ECO:0000313" key="10">
    <source>
        <dbReference type="Proteomes" id="UP000029273"/>
    </source>
</evidence>
<organism evidence="9 10">
    <name type="scientific">Acidihalobacter prosperus</name>
    <dbReference type="NCBI Taxonomy" id="160660"/>
    <lineage>
        <taxon>Bacteria</taxon>
        <taxon>Pseudomonadati</taxon>
        <taxon>Pseudomonadota</taxon>
        <taxon>Gammaproteobacteria</taxon>
        <taxon>Chromatiales</taxon>
        <taxon>Ectothiorhodospiraceae</taxon>
        <taxon>Acidihalobacter</taxon>
    </lineage>
</organism>
<dbReference type="AlphaFoldDB" id="A0A1A6C5H6"/>
<proteinExistence type="inferred from homology"/>
<dbReference type="NCBIfam" id="TIGR03500">
    <property type="entry name" value="FliO_TIGR"/>
    <property type="match status" value="1"/>
</dbReference>
<keyword evidence="8" id="KW-0732">Signal</keyword>
<comment type="similarity">
    <text evidence="6 7">Belongs to the FliO/MopB family.</text>
</comment>
<evidence type="ECO:0000256" key="7">
    <source>
        <dbReference type="RuleBase" id="RU362064"/>
    </source>
</evidence>
<dbReference type="GO" id="GO:0009425">
    <property type="term" value="C:bacterial-type flagellum basal body"/>
    <property type="evidence" value="ECO:0007669"/>
    <property type="project" value="UniProtKB-SubCell"/>
</dbReference>
<dbReference type="InterPro" id="IPR022781">
    <property type="entry name" value="Flagellar_biosynth_FliO"/>
</dbReference>
<evidence type="ECO:0000313" key="9">
    <source>
        <dbReference type="EMBL" id="OBS09813.1"/>
    </source>
</evidence>
<evidence type="ECO:0000256" key="3">
    <source>
        <dbReference type="ARBA" id="ARBA00022989"/>
    </source>
</evidence>
<evidence type="ECO:0000256" key="4">
    <source>
        <dbReference type="ARBA" id="ARBA00023136"/>
    </source>
</evidence>
<evidence type="ECO:0000256" key="8">
    <source>
        <dbReference type="SAM" id="SignalP"/>
    </source>
</evidence>
<feature type="transmembrane region" description="Helical" evidence="7">
    <location>
        <begin position="38"/>
        <end position="61"/>
    </location>
</feature>
<keyword evidence="1 7" id="KW-1003">Cell membrane</keyword>
<keyword evidence="3 7" id="KW-1133">Transmembrane helix</keyword>
<name>A0A1A6C5H6_9GAMM</name>
<dbReference type="PANTHER" id="PTHR38766">
    <property type="entry name" value="FLAGELLAR PROTEIN FLIO"/>
    <property type="match status" value="1"/>
</dbReference>
<sequence>MKQMATRWILLAAGLVPASASAGDTAVPGAAVPAVGAGYFVQMFLGLAVVVAAIVALLWLLKRVNRLQGSVQGQLRVVAAVSLGTRERAIVLQVGDEQVLVGVAPGRVSRLHVLPRPLQSPSPTDESDAGGFKARLASALAGRRAT</sequence>
<dbReference type="Proteomes" id="UP000029273">
    <property type="component" value="Unassembled WGS sequence"/>
</dbReference>
<evidence type="ECO:0000256" key="2">
    <source>
        <dbReference type="ARBA" id="ARBA00022692"/>
    </source>
</evidence>
<keyword evidence="2 7" id="KW-0812">Transmembrane</keyword>
<dbReference type="InterPro" id="IPR052205">
    <property type="entry name" value="FliO/MopB"/>
</dbReference>
<comment type="subcellular location">
    <subcellularLocation>
        <location evidence="7">Cell membrane</location>
    </subcellularLocation>
    <subcellularLocation>
        <location evidence="7">Bacterial flagellum basal body</location>
    </subcellularLocation>
</comment>
<accession>A0A1A6C5H6</accession>
<gene>
    <name evidence="9" type="ORF">Thpro_020863</name>
</gene>
<evidence type="ECO:0000256" key="5">
    <source>
        <dbReference type="ARBA" id="ARBA00023143"/>
    </source>
</evidence>
<keyword evidence="4 7" id="KW-0472">Membrane</keyword>
<dbReference type="GO" id="GO:0044781">
    <property type="term" value="P:bacterial-type flagellum organization"/>
    <property type="evidence" value="ECO:0007669"/>
    <property type="project" value="UniProtKB-UniRule"/>
</dbReference>
<comment type="caution">
    <text evidence="9">The sequence shown here is derived from an EMBL/GenBank/DDBJ whole genome shotgun (WGS) entry which is preliminary data.</text>
</comment>
<feature type="chain" id="PRO_5008343263" description="Flagellar protein" evidence="8">
    <location>
        <begin position="23"/>
        <end position="146"/>
    </location>
</feature>